<gene>
    <name evidence="1" type="ORF">GA0111570_103114</name>
</gene>
<sequence>MMDRNESGKKNLVELWMDGFRQTAEQQAKAEEFGLRF</sequence>
<dbReference type="Proteomes" id="UP000199086">
    <property type="component" value="Unassembled WGS sequence"/>
</dbReference>
<proteinExistence type="predicted"/>
<evidence type="ECO:0000313" key="1">
    <source>
        <dbReference type="EMBL" id="SDB80792.1"/>
    </source>
</evidence>
<evidence type="ECO:0000313" key="2">
    <source>
        <dbReference type="Proteomes" id="UP000199086"/>
    </source>
</evidence>
<dbReference type="AlphaFoldDB" id="A0A1G6GFJ8"/>
<name>A0A1G6GFJ8_9ACTN</name>
<dbReference type="EMBL" id="FMYF01000003">
    <property type="protein sequence ID" value="SDB80792.1"/>
    <property type="molecule type" value="Genomic_DNA"/>
</dbReference>
<keyword evidence="2" id="KW-1185">Reference proteome</keyword>
<accession>A0A1G6GFJ8</accession>
<reference evidence="1 2" key="1">
    <citation type="submission" date="2016-06" db="EMBL/GenBank/DDBJ databases">
        <authorList>
            <person name="Olsen C.W."/>
            <person name="Carey S."/>
            <person name="Hinshaw L."/>
            <person name="Karasin A.I."/>
        </authorList>
    </citation>
    <scope>NUCLEOTIDE SEQUENCE [LARGE SCALE GENOMIC DNA]</scope>
    <source>
        <strain evidence="1 2">LZ-22</strain>
    </source>
</reference>
<protein>
    <submittedName>
        <fullName evidence="1">Uncharacterized protein</fullName>
    </submittedName>
</protein>
<organism evidence="1 2">
    <name type="scientific">Raineyella antarctica</name>
    <dbReference type="NCBI Taxonomy" id="1577474"/>
    <lineage>
        <taxon>Bacteria</taxon>
        <taxon>Bacillati</taxon>
        <taxon>Actinomycetota</taxon>
        <taxon>Actinomycetes</taxon>
        <taxon>Propionibacteriales</taxon>
        <taxon>Propionibacteriaceae</taxon>
        <taxon>Raineyella</taxon>
    </lineage>
</organism>
<dbReference type="STRING" id="1577474.GA0111570_103114"/>